<dbReference type="OrthoDB" id="1524454at2"/>
<feature type="domain" description="DinB-like" evidence="1">
    <location>
        <begin position="22"/>
        <end position="177"/>
    </location>
</feature>
<dbReference type="AlphaFoldDB" id="A0A418R299"/>
<name>A0A418R299_9BACT</name>
<dbReference type="InterPro" id="IPR034660">
    <property type="entry name" value="DinB/YfiT-like"/>
</dbReference>
<accession>A0A418R299</accession>
<comment type="caution">
    <text evidence="2">The sequence shown here is derived from an EMBL/GenBank/DDBJ whole genome shotgun (WGS) entry which is preliminary data.</text>
</comment>
<protein>
    <submittedName>
        <fullName evidence="2">DinB family protein</fullName>
    </submittedName>
</protein>
<dbReference type="Gene3D" id="1.20.120.450">
    <property type="entry name" value="dinb family like domain"/>
    <property type="match status" value="1"/>
</dbReference>
<dbReference type="InterPro" id="IPR024775">
    <property type="entry name" value="DinB-like"/>
</dbReference>
<dbReference type="Proteomes" id="UP000284250">
    <property type="component" value="Unassembled WGS sequence"/>
</dbReference>
<organism evidence="2 3">
    <name type="scientific">Hymenobacter rubripertinctus</name>
    <dbReference type="NCBI Taxonomy" id="2029981"/>
    <lineage>
        <taxon>Bacteria</taxon>
        <taxon>Pseudomonadati</taxon>
        <taxon>Bacteroidota</taxon>
        <taxon>Cytophagia</taxon>
        <taxon>Cytophagales</taxon>
        <taxon>Hymenobacteraceae</taxon>
        <taxon>Hymenobacter</taxon>
    </lineage>
</organism>
<evidence type="ECO:0000313" key="3">
    <source>
        <dbReference type="Proteomes" id="UP000284250"/>
    </source>
</evidence>
<dbReference type="RefSeq" id="WP_119655072.1">
    <property type="nucleotide sequence ID" value="NZ_JBHUOI010000008.1"/>
</dbReference>
<gene>
    <name evidence="2" type="ORF">D0T11_07015</name>
</gene>
<evidence type="ECO:0000259" key="1">
    <source>
        <dbReference type="Pfam" id="PF12867"/>
    </source>
</evidence>
<proteinExistence type="predicted"/>
<sequence>MESAADFLADLARRTQALQVTLATELRPQSEAVLNHRPAPGSWSALECLEHLNRYGRHYLPALRQALARPARPAHRLAPVRFSWLGRKSYELVRPENAQPHRTLPRMNPVSSLLSAAAVVAELENQLVELARLIRTAPASDLNRKAVPVEFLRLLKLRNGEALLFVVAHAQRHLAQATRAAGAGRAAVCLPA</sequence>
<evidence type="ECO:0000313" key="2">
    <source>
        <dbReference type="EMBL" id="RIY11552.1"/>
    </source>
</evidence>
<dbReference type="EMBL" id="QYCN01000008">
    <property type="protein sequence ID" value="RIY11552.1"/>
    <property type="molecule type" value="Genomic_DNA"/>
</dbReference>
<dbReference type="Pfam" id="PF12867">
    <property type="entry name" value="DinB_2"/>
    <property type="match status" value="1"/>
</dbReference>
<keyword evidence="3" id="KW-1185">Reference proteome</keyword>
<reference evidence="2 3" key="2">
    <citation type="submission" date="2019-01" db="EMBL/GenBank/DDBJ databases">
        <title>Hymenobacter humicola sp. nov., isolated from soils in Antarctica.</title>
        <authorList>
            <person name="Sedlacek I."/>
            <person name="Holochova P."/>
            <person name="Kralova S."/>
            <person name="Pantucek R."/>
            <person name="Stankova E."/>
            <person name="Vrbovska V."/>
            <person name="Kristofova L."/>
            <person name="Svec P."/>
            <person name="Busse H.-J."/>
        </authorList>
    </citation>
    <scope>NUCLEOTIDE SEQUENCE [LARGE SCALE GENOMIC DNA]</scope>
    <source>
        <strain evidence="2 3">CCM 8852</strain>
    </source>
</reference>
<dbReference type="SUPFAM" id="SSF109854">
    <property type="entry name" value="DinB/YfiT-like putative metalloenzymes"/>
    <property type="match status" value="1"/>
</dbReference>
<reference evidence="2 3" key="1">
    <citation type="submission" date="2018-09" db="EMBL/GenBank/DDBJ databases">
        <authorList>
            <person name="Zeman M."/>
            <person name="Pardy F."/>
        </authorList>
    </citation>
    <scope>NUCLEOTIDE SEQUENCE [LARGE SCALE GENOMIC DNA]</scope>
    <source>
        <strain evidence="2 3">CCM 8852</strain>
    </source>
</reference>